<dbReference type="eggNOG" id="COG0625">
    <property type="taxonomic scope" value="Bacteria"/>
</dbReference>
<comment type="similarity">
    <text evidence="1">Belongs to the GST superfamily. Zeta family.</text>
</comment>
<dbReference type="SUPFAM" id="SSF47616">
    <property type="entry name" value="GST C-terminal domain-like"/>
    <property type="match status" value="1"/>
</dbReference>
<dbReference type="SUPFAM" id="SSF52833">
    <property type="entry name" value="Thioredoxin-like"/>
    <property type="match status" value="1"/>
</dbReference>
<dbReference type="Proteomes" id="UP000000753">
    <property type="component" value="Chromosome"/>
</dbReference>
<evidence type="ECO:0000259" key="2">
    <source>
        <dbReference type="PROSITE" id="PS50404"/>
    </source>
</evidence>
<dbReference type="InterPro" id="IPR036249">
    <property type="entry name" value="Thioredoxin-like_sf"/>
</dbReference>
<dbReference type="GO" id="GO:0006559">
    <property type="term" value="P:L-phenylalanine catabolic process"/>
    <property type="evidence" value="ECO:0007669"/>
    <property type="project" value="TreeGrafter"/>
</dbReference>
<dbReference type="PROSITE" id="PS50404">
    <property type="entry name" value="GST_NTER"/>
    <property type="match status" value="1"/>
</dbReference>
<dbReference type="GO" id="GO:0004364">
    <property type="term" value="F:glutathione transferase activity"/>
    <property type="evidence" value="ECO:0007669"/>
    <property type="project" value="TreeGrafter"/>
</dbReference>
<keyword evidence="4" id="KW-0413">Isomerase</keyword>
<dbReference type="Gene3D" id="1.20.1050.10">
    <property type="match status" value="1"/>
</dbReference>
<name>B8CLA4_SHEPW</name>
<dbReference type="AlphaFoldDB" id="B8CLA4"/>
<organism evidence="4 5">
    <name type="scientific">Shewanella piezotolerans (strain WP3 / JCM 13877)</name>
    <dbReference type="NCBI Taxonomy" id="225849"/>
    <lineage>
        <taxon>Bacteria</taxon>
        <taxon>Pseudomonadati</taxon>
        <taxon>Pseudomonadota</taxon>
        <taxon>Gammaproteobacteria</taxon>
        <taxon>Alteromonadales</taxon>
        <taxon>Shewanellaceae</taxon>
        <taxon>Shewanella</taxon>
    </lineage>
</organism>
<feature type="domain" description="GST N-terminal" evidence="2">
    <location>
        <begin position="1"/>
        <end position="88"/>
    </location>
</feature>
<evidence type="ECO:0000313" key="5">
    <source>
        <dbReference type="Proteomes" id="UP000000753"/>
    </source>
</evidence>
<dbReference type="PANTHER" id="PTHR42673">
    <property type="entry name" value="MALEYLACETOACETATE ISOMERASE"/>
    <property type="match status" value="1"/>
</dbReference>
<gene>
    <name evidence="4" type="ordered locus">swp_1654</name>
</gene>
<dbReference type="HOGENOM" id="CLU_011226_20_1_6"/>
<dbReference type="CDD" id="cd03042">
    <property type="entry name" value="GST_N_Zeta"/>
    <property type="match status" value="1"/>
</dbReference>
<dbReference type="SFLD" id="SFLDS00019">
    <property type="entry name" value="Glutathione_Transferase_(cytos"/>
    <property type="match status" value="1"/>
</dbReference>
<dbReference type="STRING" id="225849.swp_1654"/>
<dbReference type="KEGG" id="swp:swp_1654"/>
<evidence type="ECO:0000259" key="3">
    <source>
        <dbReference type="PROSITE" id="PS50405"/>
    </source>
</evidence>
<dbReference type="FunFam" id="1.20.1050.10:FF:000017">
    <property type="entry name" value="Maleylacetoacetate isomerase"/>
    <property type="match status" value="1"/>
</dbReference>
<sequence length="218" mass="24429">MMKLYGYWRSSAAYRVRIALNHKGLTAEQISVHLVKNGGEQHQSSYTALNAQELVPTLVISNDNGQELALTQSVAIIEYLDEVYKGSSLLPDNAYDKAIVRAMSLTVASEVHPLNNLKVLQYLASELDITDSAKTEWYHNWVIQGFTALEQQLAQYSGDFCFGDSITLADLCLVPQVYNAERFKVDMTPFPNIVRINAHCLTQQVFIDAMPENQHDAS</sequence>
<dbReference type="InterPro" id="IPR034333">
    <property type="entry name" value="GST_Zeta_N"/>
</dbReference>
<dbReference type="InterPro" id="IPR004045">
    <property type="entry name" value="Glutathione_S-Trfase_N"/>
</dbReference>
<proteinExistence type="inferred from homology"/>
<evidence type="ECO:0000313" key="4">
    <source>
        <dbReference type="EMBL" id="ACJ28430.1"/>
    </source>
</evidence>
<dbReference type="GO" id="GO:0006749">
    <property type="term" value="P:glutathione metabolic process"/>
    <property type="evidence" value="ECO:0007669"/>
    <property type="project" value="TreeGrafter"/>
</dbReference>
<evidence type="ECO:0000256" key="1">
    <source>
        <dbReference type="ARBA" id="ARBA00010007"/>
    </source>
</evidence>
<dbReference type="InterPro" id="IPR005955">
    <property type="entry name" value="GST_Zeta"/>
</dbReference>
<dbReference type="GO" id="GO:0016034">
    <property type="term" value="F:maleylacetoacetate isomerase activity"/>
    <property type="evidence" value="ECO:0007669"/>
    <property type="project" value="UniProtKB-EC"/>
</dbReference>
<dbReference type="PROSITE" id="PS50405">
    <property type="entry name" value="GST_CTER"/>
    <property type="match status" value="1"/>
</dbReference>
<dbReference type="EMBL" id="CP000472">
    <property type="protein sequence ID" value="ACJ28430.1"/>
    <property type="molecule type" value="Genomic_DNA"/>
</dbReference>
<accession>B8CLA4</accession>
<dbReference type="InterPro" id="IPR036282">
    <property type="entry name" value="Glutathione-S-Trfase_C_sf"/>
</dbReference>
<dbReference type="Gene3D" id="3.40.30.10">
    <property type="entry name" value="Glutaredoxin"/>
    <property type="match status" value="1"/>
</dbReference>
<feature type="domain" description="GST C-terminal" evidence="3">
    <location>
        <begin position="93"/>
        <end position="218"/>
    </location>
</feature>
<dbReference type="NCBIfam" id="TIGR01262">
    <property type="entry name" value="maiA"/>
    <property type="match status" value="1"/>
</dbReference>
<dbReference type="InterPro" id="IPR010987">
    <property type="entry name" value="Glutathione-S-Trfase_C-like"/>
</dbReference>
<dbReference type="InterPro" id="IPR034330">
    <property type="entry name" value="GST_Zeta_C"/>
</dbReference>
<dbReference type="PANTHER" id="PTHR42673:SF21">
    <property type="entry name" value="GLUTATHIONE S-TRANSFERASE YFCF"/>
    <property type="match status" value="1"/>
</dbReference>
<dbReference type="Pfam" id="PF02798">
    <property type="entry name" value="GST_N"/>
    <property type="match status" value="1"/>
</dbReference>
<keyword evidence="5" id="KW-1185">Reference proteome</keyword>
<dbReference type="CDD" id="cd03191">
    <property type="entry name" value="GST_C_Zeta"/>
    <property type="match status" value="1"/>
</dbReference>
<dbReference type="EC" id="5.2.1.2" evidence="4"/>
<dbReference type="GO" id="GO:0005737">
    <property type="term" value="C:cytoplasm"/>
    <property type="evidence" value="ECO:0007669"/>
    <property type="project" value="InterPro"/>
</dbReference>
<dbReference type="SFLD" id="SFLDG00358">
    <property type="entry name" value="Main_(cytGST)"/>
    <property type="match status" value="1"/>
</dbReference>
<reference evidence="4 5" key="1">
    <citation type="journal article" date="2008" name="PLoS ONE">
        <title>Environmental adaptation: genomic analysis of the piezotolerant and psychrotolerant deep-sea iron reducing bacterium Shewanella piezotolerans WP3.</title>
        <authorList>
            <person name="Wang F."/>
            <person name="Wang J."/>
            <person name="Jian H."/>
            <person name="Zhang B."/>
            <person name="Li S."/>
            <person name="Wang F."/>
            <person name="Zeng X."/>
            <person name="Gao L."/>
            <person name="Bartlett D.H."/>
            <person name="Yu J."/>
            <person name="Hu S."/>
            <person name="Xiao X."/>
        </authorList>
    </citation>
    <scope>NUCLEOTIDE SEQUENCE [LARGE SCALE GENOMIC DNA]</scope>
    <source>
        <strain evidence="5">WP3 / JCM 13877</strain>
    </source>
</reference>
<dbReference type="InterPro" id="IPR040079">
    <property type="entry name" value="Glutathione_S-Trfase"/>
</dbReference>
<protein>
    <submittedName>
        <fullName evidence="4">Glutathione S-transferase</fullName>
        <ecNumber evidence="4">5.2.1.2</ecNumber>
    </submittedName>
</protein>